<accession>A0A1Y1YDH1</accession>
<sequence>LQYYCEVSVGYPKQTFRLFMDTGSADVWVMSKHCANQYCTTKPRRFDIERSTTYVVDDRPWEIRYADGSYASGFQGVDSVNIGGFTLSNQTFALANSISVAYAREPIDGLFGLGLRVDTVNNIAPPVETIQKQRPINSAVFGVYLPRDHTLAEFTFGYYDRQHYYGTLSYSPLVRGQHGWQIRLEGIQVGQSVIPTSRPIVIDSGSALITIGSDIAAAV</sequence>
<evidence type="ECO:0000256" key="1">
    <source>
        <dbReference type="ARBA" id="ARBA00007447"/>
    </source>
</evidence>
<dbReference type="PANTHER" id="PTHR47966:SF51">
    <property type="entry name" value="BETA-SITE APP-CLEAVING ENZYME, ISOFORM A-RELATED"/>
    <property type="match status" value="1"/>
</dbReference>
<dbReference type="GO" id="GO:0006508">
    <property type="term" value="P:proteolysis"/>
    <property type="evidence" value="ECO:0007669"/>
    <property type="project" value="UniProtKB-KW"/>
</dbReference>
<evidence type="ECO:0000256" key="6">
    <source>
        <dbReference type="ARBA" id="ARBA00023157"/>
    </source>
</evidence>
<dbReference type="SUPFAM" id="SSF50630">
    <property type="entry name" value="Acid proteases"/>
    <property type="match status" value="1"/>
</dbReference>
<feature type="domain" description="Peptidase A1" evidence="8">
    <location>
        <begin position="3"/>
        <end position="219"/>
    </location>
</feature>
<keyword evidence="2 9" id="KW-0645">Protease</keyword>
<evidence type="ECO:0000256" key="7">
    <source>
        <dbReference type="PIRSR" id="PIRSR601461-1"/>
    </source>
</evidence>
<dbReference type="InterPro" id="IPR034164">
    <property type="entry name" value="Pepsin-like_dom"/>
</dbReference>
<dbReference type="InterPro" id="IPR001461">
    <property type="entry name" value="Aspartic_peptidase_A1"/>
</dbReference>
<feature type="active site" evidence="7">
    <location>
        <position position="21"/>
    </location>
</feature>
<keyword evidence="3" id="KW-0064">Aspartyl protease</keyword>
<gene>
    <name evidence="9" type="ORF">K493DRAFT_197138</name>
</gene>
<evidence type="ECO:0000256" key="5">
    <source>
        <dbReference type="ARBA" id="ARBA00023145"/>
    </source>
</evidence>
<evidence type="ECO:0000256" key="3">
    <source>
        <dbReference type="ARBA" id="ARBA00022750"/>
    </source>
</evidence>
<comment type="similarity">
    <text evidence="1">Belongs to the peptidase A1 family.</text>
</comment>
<dbReference type="InterPro" id="IPR021109">
    <property type="entry name" value="Peptidase_aspartic_dom_sf"/>
</dbReference>
<dbReference type="FunFam" id="2.40.70.10:FF:000008">
    <property type="entry name" value="Cathepsin D"/>
    <property type="match status" value="1"/>
</dbReference>
<feature type="active site" evidence="7">
    <location>
        <position position="203"/>
    </location>
</feature>
<name>A0A1Y1YDH1_9FUNG</name>
<dbReference type="STRING" id="1314790.A0A1Y1YDH1"/>
<dbReference type="Gene3D" id="2.40.70.10">
    <property type="entry name" value="Acid Proteases"/>
    <property type="match status" value="2"/>
</dbReference>
<comment type="caution">
    <text evidence="9">The sequence shown here is derived from an EMBL/GenBank/DDBJ whole genome shotgun (WGS) entry which is preliminary data.</text>
</comment>
<evidence type="ECO:0000256" key="2">
    <source>
        <dbReference type="ARBA" id="ARBA00022670"/>
    </source>
</evidence>
<dbReference type="PROSITE" id="PS51767">
    <property type="entry name" value="PEPTIDASE_A1"/>
    <property type="match status" value="1"/>
</dbReference>
<keyword evidence="10" id="KW-1185">Reference proteome</keyword>
<proteinExistence type="inferred from homology"/>
<organism evidence="9 10">
    <name type="scientific">Basidiobolus meristosporus CBS 931.73</name>
    <dbReference type="NCBI Taxonomy" id="1314790"/>
    <lineage>
        <taxon>Eukaryota</taxon>
        <taxon>Fungi</taxon>
        <taxon>Fungi incertae sedis</taxon>
        <taxon>Zoopagomycota</taxon>
        <taxon>Entomophthoromycotina</taxon>
        <taxon>Basidiobolomycetes</taxon>
        <taxon>Basidiobolales</taxon>
        <taxon>Basidiobolaceae</taxon>
        <taxon>Basidiobolus</taxon>
    </lineage>
</organism>
<dbReference type="Proteomes" id="UP000193498">
    <property type="component" value="Unassembled WGS sequence"/>
</dbReference>
<protein>
    <submittedName>
        <fullName evidence="9">Acid protease</fullName>
    </submittedName>
</protein>
<dbReference type="Pfam" id="PF00026">
    <property type="entry name" value="Asp"/>
    <property type="match status" value="1"/>
</dbReference>
<dbReference type="AlphaFoldDB" id="A0A1Y1YDH1"/>
<evidence type="ECO:0000313" key="10">
    <source>
        <dbReference type="Proteomes" id="UP000193498"/>
    </source>
</evidence>
<feature type="non-terminal residue" evidence="9">
    <location>
        <position position="219"/>
    </location>
</feature>
<dbReference type="PANTHER" id="PTHR47966">
    <property type="entry name" value="BETA-SITE APP-CLEAVING ENZYME, ISOFORM A-RELATED"/>
    <property type="match status" value="1"/>
</dbReference>
<dbReference type="OrthoDB" id="15189at2759"/>
<dbReference type="EMBL" id="MCFE01000163">
    <property type="protein sequence ID" value="ORX96018.1"/>
    <property type="molecule type" value="Genomic_DNA"/>
</dbReference>
<dbReference type="CDD" id="cd05471">
    <property type="entry name" value="pepsin_like"/>
    <property type="match status" value="1"/>
</dbReference>
<evidence type="ECO:0000313" key="9">
    <source>
        <dbReference type="EMBL" id="ORX96018.1"/>
    </source>
</evidence>
<feature type="non-terminal residue" evidence="9">
    <location>
        <position position="1"/>
    </location>
</feature>
<dbReference type="InterPro" id="IPR033121">
    <property type="entry name" value="PEPTIDASE_A1"/>
</dbReference>
<dbReference type="GO" id="GO:0004190">
    <property type="term" value="F:aspartic-type endopeptidase activity"/>
    <property type="evidence" value="ECO:0007669"/>
    <property type="project" value="UniProtKB-KW"/>
</dbReference>
<evidence type="ECO:0000256" key="4">
    <source>
        <dbReference type="ARBA" id="ARBA00022801"/>
    </source>
</evidence>
<dbReference type="PRINTS" id="PR00792">
    <property type="entry name" value="PEPSIN"/>
</dbReference>
<reference evidence="9 10" key="1">
    <citation type="submission" date="2016-07" db="EMBL/GenBank/DDBJ databases">
        <title>Pervasive Adenine N6-methylation of Active Genes in Fungi.</title>
        <authorList>
            <consortium name="DOE Joint Genome Institute"/>
            <person name="Mondo S.J."/>
            <person name="Dannebaum R.O."/>
            <person name="Kuo R.C."/>
            <person name="Labutti K."/>
            <person name="Haridas S."/>
            <person name="Kuo A."/>
            <person name="Salamov A."/>
            <person name="Ahrendt S.R."/>
            <person name="Lipzen A."/>
            <person name="Sullivan W."/>
            <person name="Andreopoulos W.B."/>
            <person name="Clum A."/>
            <person name="Lindquist E."/>
            <person name="Daum C."/>
            <person name="Ramamoorthy G.K."/>
            <person name="Gryganskyi A."/>
            <person name="Culley D."/>
            <person name="Magnuson J.K."/>
            <person name="James T.Y."/>
            <person name="O'Malley M.A."/>
            <person name="Stajich J.E."/>
            <person name="Spatafora J.W."/>
            <person name="Visel A."/>
            <person name="Grigoriev I.V."/>
        </authorList>
    </citation>
    <scope>NUCLEOTIDE SEQUENCE [LARGE SCALE GENOMIC DNA]</scope>
    <source>
        <strain evidence="9 10">CBS 931.73</strain>
    </source>
</reference>
<dbReference type="InParanoid" id="A0A1Y1YDH1"/>
<keyword evidence="4" id="KW-0378">Hydrolase</keyword>
<keyword evidence="5" id="KW-0865">Zymogen</keyword>
<keyword evidence="6" id="KW-1015">Disulfide bond</keyword>
<evidence type="ECO:0000259" key="8">
    <source>
        <dbReference type="PROSITE" id="PS51767"/>
    </source>
</evidence>